<gene>
    <name evidence="5" type="ORF">BBF96_00440</name>
</gene>
<dbReference type="Proteomes" id="UP000267250">
    <property type="component" value="Chromosome"/>
</dbReference>
<name>A0A3Q9HNK8_9FIRM</name>
<keyword evidence="3" id="KW-0413">Isomerase</keyword>
<dbReference type="Pfam" id="PF01168">
    <property type="entry name" value="Ala_racemase_N"/>
    <property type="match status" value="1"/>
</dbReference>
<organism evidence="5 6">
    <name type="scientific">Anoxybacter fermentans</name>
    <dbReference type="NCBI Taxonomy" id="1323375"/>
    <lineage>
        <taxon>Bacteria</taxon>
        <taxon>Bacillati</taxon>
        <taxon>Bacillota</taxon>
        <taxon>Clostridia</taxon>
        <taxon>Halanaerobiales</taxon>
        <taxon>Anoxybacter</taxon>
    </lineage>
</organism>
<dbReference type="NCBIfam" id="NF040742">
    <property type="entry name" value="racem_Orr"/>
    <property type="match status" value="1"/>
</dbReference>
<dbReference type="GO" id="GO:0005829">
    <property type="term" value="C:cytosol"/>
    <property type="evidence" value="ECO:0007669"/>
    <property type="project" value="TreeGrafter"/>
</dbReference>
<dbReference type="GO" id="GO:0030170">
    <property type="term" value="F:pyridoxal phosphate binding"/>
    <property type="evidence" value="ECO:0007669"/>
    <property type="project" value="TreeGrafter"/>
</dbReference>
<evidence type="ECO:0000313" key="5">
    <source>
        <dbReference type="EMBL" id="AZR72005.1"/>
    </source>
</evidence>
<dbReference type="InterPro" id="IPR001608">
    <property type="entry name" value="Ala_racemase_N"/>
</dbReference>
<reference evidence="5 6" key="1">
    <citation type="submission" date="2016-07" db="EMBL/GenBank/DDBJ databases">
        <title>Genome and transcriptome analysis of iron-reducing fermentative bacteria Anoxybacter fermentans.</title>
        <authorList>
            <person name="Zeng X."/>
            <person name="Shao Z."/>
        </authorList>
    </citation>
    <scope>NUCLEOTIDE SEQUENCE [LARGE SCALE GENOMIC DNA]</scope>
    <source>
        <strain evidence="5 6">DY22613</strain>
    </source>
</reference>
<dbReference type="Gene3D" id="3.20.20.10">
    <property type="entry name" value="Alanine racemase"/>
    <property type="match status" value="1"/>
</dbReference>
<feature type="domain" description="Alanine racemase N-terminal" evidence="4">
    <location>
        <begin position="15"/>
        <end position="232"/>
    </location>
</feature>
<dbReference type="KEGG" id="aft:BBF96_00440"/>
<dbReference type="InterPro" id="IPR029066">
    <property type="entry name" value="PLP-binding_barrel"/>
</dbReference>
<proteinExistence type="predicted"/>
<keyword evidence="6" id="KW-1185">Reference proteome</keyword>
<keyword evidence="2" id="KW-0663">Pyridoxal phosphate</keyword>
<protein>
    <submittedName>
        <fullName evidence="5">Alanine racemase</fullName>
    </submittedName>
</protein>
<sequence length="362" mass="39895">MGKEWLRLKYPLVEIHLDRLRENAEYIVKLAQKYGVQIWGVTKVTCGHPDVARTLLDAGIKAISDSRIENIQRMRKAGVDTYYTLIRIPMISEAETVVQCANCSLNSELDVLKALNEAAGKYNTVHDVILMVDLGDLREGIWPSDLMDIVGETLKLNNLRLKGLGTNLTCWGGVLPTEENLGQLVELAKSVEDQYQIQLEIISGGNSSSLPLLREGKMPHGINQLRIGEVIMLGNDTVSHKPFPNTRQDTFILKAEIIELKEKPSHPIGKIGLDAFGKPPFFEDKGIRLRAILGIGKQDVAADGLKPLDPGIEVVGGSSDHIILDLTEAEGSYKVGDIVDFTVGYECLLKAMTSPYVEKVVV</sequence>
<dbReference type="PANTHER" id="PTHR30511:SF3">
    <property type="entry name" value="LYSINE RACEMASE"/>
    <property type="match status" value="1"/>
</dbReference>
<evidence type="ECO:0000313" key="6">
    <source>
        <dbReference type="Proteomes" id="UP000267250"/>
    </source>
</evidence>
<dbReference type="EMBL" id="CP016379">
    <property type="protein sequence ID" value="AZR72005.1"/>
    <property type="molecule type" value="Genomic_DNA"/>
</dbReference>
<dbReference type="AlphaFoldDB" id="A0A3Q9HNK8"/>
<comment type="cofactor">
    <cofactor evidence="1">
        <name>pyridoxal 5'-phosphate</name>
        <dbReference type="ChEBI" id="CHEBI:597326"/>
    </cofactor>
</comment>
<accession>A0A3Q9HNK8</accession>
<dbReference type="InterPro" id="IPR000821">
    <property type="entry name" value="Ala_racemase"/>
</dbReference>
<evidence type="ECO:0000256" key="2">
    <source>
        <dbReference type="ARBA" id="ARBA00022898"/>
    </source>
</evidence>
<dbReference type="SUPFAM" id="SSF51419">
    <property type="entry name" value="PLP-binding barrel"/>
    <property type="match status" value="1"/>
</dbReference>
<evidence type="ECO:0000256" key="3">
    <source>
        <dbReference type="ARBA" id="ARBA00023235"/>
    </source>
</evidence>
<dbReference type="CDD" id="cd06815">
    <property type="entry name" value="PLPDE_III_AR_like_1"/>
    <property type="match status" value="1"/>
</dbReference>
<evidence type="ECO:0000259" key="4">
    <source>
        <dbReference type="Pfam" id="PF01168"/>
    </source>
</evidence>
<dbReference type="GO" id="GO:0008784">
    <property type="term" value="F:alanine racemase activity"/>
    <property type="evidence" value="ECO:0007669"/>
    <property type="project" value="TreeGrafter"/>
</dbReference>
<dbReference type="OrthoDB" id="504078at2"/>
<evidence type="ECO:0000256" key="1">
    <source>
        <dbReference type="ARBA" id="ARBA00001933"/>
    </source>
</evidence>
<dbReference type="PANTHER" id="PTHR30511">
    <property type="entry name" value="ALANINE RACEMASE"/>
    <property type="match status" value="1"/>
</dbReference>